<keyword evidence="6 11" id="KW-0479">Metal-binding</keyword>
<dbReference type="SUPFAM" id="SSF52467">
    <property type="entry name" value="DHS-like NAD/FAD-binding domain"/>
    <property type="match status" value="1"/>
</dbReference>
<evidence type="ECO:0000313" key="17">
    <source>
        <dbReference type="Proteomes" id="UP001194746"/>
    </source>
</evidence>
<keyword evidence="7" id="KW-0210">Decarboxylase</keyword>
<comment type="cofactor">
    <cofactor evidence="11">
        <name>Mg(2+)</name>
        <dbReference type="ChEBI" id="CHEBI:18420"/>
    </cofactor>
    <text evidence="11">Binds 1 Mg(2+) per subunit.</text>
</comment>
<evidence type="ECO:0000256" key="9">
    <source>
        <dbReference type="ARBA" id="ARBA00023052"/>
    </source>
</evidence>
<dbReference type="InterPro" id="IPR047213">
    <property type="entry name" value="TPP_PYR_PDC_IPDC-like"/>
</dbReference>
<feature type="binding site" evidence="11">
    <location>
        <position position="463"/>
    </location>
    <ligand>
        <name>Mg(2+)</name>
        <dbReference type="ChEBI" id="CHEBI:18420"/>
    </ligand>
</feature>
<dbReference type="Proteomes" id="UP001194746">
    <property type="component" value="Unassembled WGS sequence"/>
</dbReference>
<dbReference type="GO" id="GO:0030976">
    <property type="term" value="F:thiamine pyrophosphate binding"/>
    <property type="evidence" value="ECO:0007669"/>
    <property type="project" value="InterPro"/>
</dbReference>
<evidence type="ECO:0000256" key="10">
    <source>
        <dbReference type="ARBA" id="ARBA00023239"/>
    </source>
</evidence>
<dbReference type="InterPro" id="IPR029035">
    <property type="entry name" value="DHS-like_NAD/FAD-binding_dom"/>
</dbReference>
<dbReference type="CDD" id="cd02005">
    <property type="entry name" value="TPP_PDC_IPDC"/>
    <property type="match status" value="1"/>
</dbReference>
<dbReference type="GO" id="GO:0000287">
    <property type="term" value="F:magnesium ion binding"/>
    <property type="evidence" value="ECO:0007669"/>
    <property type="project" value="InterPro"/>
</dbReference>
<keyword evidence="17" id="KW-1185">Reference proteome</keyword>
<dbReference type="EMBL" id="VCAU01000110">
    <property type="protein sequence ID" value="KAF9884844.1"/>
    <property type="molecule type" value="Genomic_DNA"/>
</dbReference>
<comment type="catalytic activity">
    <reaction evidence="1">
        <text>a 2-oxocarboxylate + H(+) = an aldehyde + CO2</text>
        <dbReference type="Rhea" id="RHEA:11628"/>
        <dbReference type="ChEBI" id="CHEBI:15378"/>
        <dbReference type="ChEBI" id="CHEBI:16526"/>
        <dbReference type="ChEBI" id="CHEBI:17478"/>
        <dbReference type="ChEBI" id="CHEBI:35179"/>
        <dbReference type="EC" id="4.1.1.1"/>
    </reaction>
</comment>
<evidence type="ECO:0000256" key="11">
    <source>
        <dbReference type="PIRSR" id="PIRSR036565-2"/>
    </source>
</evidence>
<reference evidence="16" key="1">
    <citation type="journal article" date="2019" name="Beilstein J. Org. Chem.">
        <title>Nanangenines: drimane sesquiterpenoids as the dominant metabolite cohort of a novel Australian fungus, Aspergillus nanangensis.</title>
        <authorList>
            <person name="Lacey H.J."/>
            <person name="Gilchrist C.L.M."/>
            <person name="Crombie A."/>
            <person name="Kalaitzis J.A."/>
            <person name="Vuong D."/>
            <person name="Rutledge P.J."/>
            <person name="Turner P."/>
            <person name="Pitt J.I."/>
            <person name="Lacey E."/>
            <person name="Chooi Y.H."/>
            <person name="Piggott A.M."/>
        </authorList>
    </citation>
    <scope>NUCLEOTIDE SEQUENCE</scope>
    <source>
        <strain evidence="16">MST-FP2251</strain>
    </source>
</reference>
<dbReference type="InterPro" id="IPR029061">
    <property type="entry name" value="THDP-binding"/>
</dbReference>
<dbReference type="GO" id="GO:0005634">
    <property type="term" value="C:nucleus"/>
    <property type="evidence" value="ECO:0007669"/>
    <property type="project" value="TreeGrafter"/>
</dbReference>
<name>A0AAD4CE95_ASPNN</name>
<evidence type="ECO:0000313" key="16">
    <source>
        <dbReference type="EMBL" id="KAF9884844.1"/>
    </source>
</evidence>
<dbReference type="FunFam" id="3.40.50.970:FF:000019">
    <property type="entry name" value="Pyruvate decarboxylase isozyme"/>
    <property type="match status" value="1"/>
</dbReference>
<dbReference type="CDD" id="cd07038">
    <property type="entry name" value="TPP_PYR_PDC_IPDC_like"/>
    <property type="match status" value="1"/>
</dbReference>
<evidence type="ECO:0000259" key="13">
    <source>
        <dbReference type="Pfam" id="PF00205"/>
    </source>
</evidence>
<dbReference type="SUPFAM" id="SSF52518">
    <property type="entry name" value="Thiamin diphosphate-binding fold (THDP-binding)"/>
    <property type="match status" value="2"/>
</dbReference>
<dbReference type="InterPro" id="IPR012001">
    <property type="entry name" value="Thiamin_PyroP_enz_TPP-bd_dom"/>
</dbReference>
<evidence type="ECO:0000259" key="14">
    <source>
        <dbReference type="Pfam" id="PF02775"/>
    </source>
</evidence>
<dbReference type="PIRSF" id="PIRSF036565">
    <property type="entry name" value="Pyruvt_ip_decrb"/>
    <property type="match status" value="1"/>
</dbReference>
<dbReference type="Gene3D" id="3.40.50.1220">
    <property type="entry name" value="TPP-binding domain"/>
    <property type="match status" value="1"/>
</dbReference>
<feature type="binding site" evidence="11">
    <location>
        <position position="492"/>
    </location>
    <ligand>
        <name>Mg(2+)</name>
        <dbReference type="ChEBI" id="CHEBI:18420"/>
    </ligand>
</feature>
<dbReference type="Gene3D" id="3.40.50.970">
    <property type="match status" value="2"/>
</dbReference>
<evidence type="ECO:0000256" key="5">
    <source>
        <dbReference type="ARBA" id="ARBA00014422"/>
    </source>
</evidence>
<comment type="cofactor">
    <cofactor evidence="2">
        <name>thiamine diphosphate</name>
        <dbReference type="ChEBI" id="CHEBI:58937"/>
    </cofactor>
</comment>
<feature type="domain" description="Thiamine pyrophosphate enzyme central" evidence="13">
    <location>
        <begin position="197"/>
        <end position="312"/>
    </location>
</feature>
<dbReference type="AlphaFoldDB" id="A0AAD4CE95"/>
<dbReference type="Pfam" id="PF02776">
    <property type="entry name" value="TPP_enzyme_N"/>
    <property type="match status" value="1"/>
</dbReference>
<dbReference type="InterPro" id="IPR011766">
    <property type="entry name" value="TPP_enzyme_TPP-bd"/>
</dbReference>
<feature type="domain" description="Thiamine pyrophosphate enzyme TPP-binding" evidence="14">
    <location>
        <begin position="416"/>
        <end position="545"/>
    </location>
</feature>
<feature type="domain" description="Thiamine pyrophosphate enzyme N-terminal TPP-binding" evidence="15">
    <location>
        <begin position="1"/>
        <end position="110"/>
    </location>
</feature>
<reference evidence="16" key="2">
    <citation type="submission" date="2020-02" db="EMBL/GenBank/DDBJ databases">
        <authorList>
            <person name="Gilchrist C.L.M."/>
            <person name="Chooi Y.-H."/>
        </authorList>
    </citation>
    <scope>NUCLEOTIDE SEQUENCE</scope>
    <source>
        <strain evidence="16">MST-FP2251</strain>
    </source>
</reference>
<dbReference type="PANTHER" id="PTHR43452">
    <property type="entry name" value="PYRUVATE DECARBOXYLASE"/>
    <property type="match status" value="1"/>
</dbReference>
<evidence type="ECO:0000256" key="7">
    <source>
        <dbReference type="ARBA" id="ARBA00022793"/>
    </source>
</evidence>
<keyword evidence="9 12" id="KW-0786">Thiamine pyrophosphate</keyword>
<evidence type="ECO:0000256" key="6">
    <source>
        <dbReference type="ARBA" id="ARBA00022723"/>
    </source>
</evidence>
<organism evidence="16 17">
    <name type="scientific">Aspergillus nanangensis</name>
    <dbReference type="NCBI Taxonomy" id="2582783"/>
    <lineage>
        <taxon>Eukaryota</taxon>
        <taxon>Fungi</taxon>
        <taxon>Dikarya</taxon>
        <taxon>Ascomycota</taxon>
        <taxon>Pezizomycotina</taxon>
        <taxon>Eurotiomycetes</taxon>
        <taxon>Eurotiomycetidae</taxon>
        <taxon>Eurotiales</taxon>
        <taxon>Aspergillaceae</taxon>
        <taxon>Aspergillus</taxon>
        <taxon>Aspergillus subgen. Circumdati</taxon>
    </lineage>
</organism>
<dbReference type="GO" id="GO:0005829">
    <property type="term" value="C:cytosol"/>
    <property type="evidence" value="ECO:0007669"/>
    <property type="project" value="TreeGrafter"/>
</dbReference>
<evidence type="ECO:0000256" key="8">
    <source>
        <dbReference type="ARBA" id="ARBA00022842"/>
    </source>
</evidence>
<evidence type="ECO:0000259" key="15">
    <source>
        <dbReference type="Pfam" id="PF02776"/>
    </source>
</evidence>
<dbReference type="InterPro" id="IPR047214">
    <property type="entry name" value="TPP_PDC_IPDC"/>
</dbReference>
<comment type="similarity">
    <text evidence="3 12">Belongs to the TPP enzyme family.</text>
</comment>
<dbReference type="InterPro" id="IPR012000">
    <property type="entry name" value="Thiamin_PyroP_enz_cen_dom"/>
</dbReference>
<evidence type="ECO:0000256" key="2">
    <source>
        <dbReference type="ARBA" id="ARBA00001964"/>
    </source>
</evidence>
<protein>
    <recommendedName>
        <fullName evidence="5">Pyruvate decarboxylase</fullName>
        <ecNumber evidence="4">4.1.1.1</ecNumber>
    </recommendedName>
</protein>
<feature type="binding site" evidence="11">
    <location>
        <position position="490"/>
    </location>
    <ligand>
        <name>Mg(2+)</name>
        <dbReference type="ChEBI" id="CHEBI:18420"/>
    </ligand>
</feature>
<keyword evidence="10" id="KW-0456">Lyase</keyword>
<dbReference type="Pfam" id="PF02775">
    <property type="entry name" value="TPP_enzyme_C"/>
    <property type="match status" value="1"/>
</dbReference>
<comment type="caution">
    <text evidence="16">The sequence shown here is derived from an EMBL/GenBank/DDBJ whole genome shotgun (WGS) entry which is preliminary data.</text>
</comment>
<dbReference type="GO" id="GO:0000949">
    <property type="term" value="P:aromatic amino acid family catabolic process to alcohol via Ehrlich pathway"/>
    <property type="evidence" value="ECO:0007669"/>
    <property type="project" value="TreeGrafter"/>
</dbReference>
<sequence length="582" mass="64172">MELAEYLMRRIKECGVGSVHGVPGDFNLVSLDYIEKCGLQWVGNCNELNAGHAADGYARVNGISALMTVMGVGELPALSAIAGAYAEYVPIIHIVGKPSRRAQADRLYLHHTLGDGDFDVFAQMSAAVSCTAVSLEDPKTAPAQIDHAIQQCWIQSRPVLILLPTDLVPVSVNDFRLTGALDLSCKNNEVEEVALVDGIVKELHQAANPVLVIGGYGIRQDMTAEILGLAELWKIPTCITPMGKGLVDETLPFFRGLYVGQCSEPSVAQIVQSADLIISIGDIQSDLSTAGFTNRIDPHHTIALERNRASLRGEAFSKLHLKGVLQMLMARWTEERLFCDHPRKDTLAASDMTSIMPGEGSCYSTIRQFLARIMGPFRTQHSIAHKWLWPALGQWLGEGDVVIAETGSPNFGIWRTPFPAESSLITQYLWGSIGYSMGACQGAAQAVRDSGQPQRRTVLFIGDGSFQVSCQELSTLIRLRLAPVIFIICNNGYTTERYVNGWQESYNDIQPWQHRQLLTAFGAPSHAYQAYRVRTREQLQRLLESRKFNNTSVLQLVEVCMSQDDAPEDLIKLAESLKNRNA</sequence>
<evidence type="ECO:0000256" key="1">
    <source>
        <dbReference type="ARBA" id="ARBA00001041"/>
    </source>
</evidence>
<dbReference type="Pfam" id="PF00205">
    <property type="entry name" value="TPP_enzyme_M"/>
    <property type="match status" value="1"/>
</dbReference>
<dbReference type="GO" id="GO:0004737">
    <property type="term" value="F:pyruvate decarboxylase activity"/>
    <property type="evidence" value="ECO:0007669"/>
    <property type="project" value="UniProtKB-EC"/>
</dbReference>
<gene>
    <name evidence="16" type="primary">PDC1_1</name>
    <name evidence="16" type="ORF">FE257_001187</name>
</gene>
<keyword evidence="8 11" id="KW-0460">Magnesium</keyword>
<evidence type="ECO:0000256" key="12">
    <source>
        <dbReference type="RuleBase" id="RU362132"/>
    </source>
</evidence>
<evidence type="ECO:0000256" key="3">
    <source>
        <dbReference type="ARBA" id="ARBA00007812"/>
    </source>
</evidence>
<dbReference type="PANTHER" id="PTHR43452:SF30">
    <property type="entry name" value="PYRUVATE DECARBOXYLASE ISOZYME 1-RELATED"/>
    <property type="match status" value="1"/>
</dbReference>
<accession>A0AAD4CE95</accession>
<dbReference type="FunFam" id="3.40.50.970:FF:000024">
    <property type="entry name" value="Pyruvate decarboxylase isozyme"/>
    <property type="match status" value="1"/>
</dbReference>
<proteinExistence type="inferred from homology"/>
<keyword evidence="16" id="KW-0670">Pyruvate</keyword>
<evidence type="ECO:0000256" key="4">
    <source>
        <dbReference type="ARBA" id="ARBA00013202"/>
    </source>
</evidence>
<dbReference type="EC" id="4.1.1.1" evidence="4"/>
<dbReference type="InterPro" id="IPR012110">
    <property type="entry name" value="PDC/IPDC-like"/>
</dbReference>